<protein>
    <submittedName>
        <fullName evidence="13">Sodium/solute symporter</fullName>
    </submittedName>
</protein>
<feature type="transmembrane region" description="Helical" evidence="12">
    <location>
        <begin position="318"/>
        <end position="339"/>
    </location>
</feature>
<dbReference type="PANTHER" id="PTHR42985">
    <property type="entry name" value="SODIUM-COUPLED MONOCARBOXYLATE TRANSPORTER"/>
    <property type="match status" value="1"/>
</dbReference>
<evidence type="ECO:0000256" key="1">
    <source>
        <dbReference type="ARBA" id="ARBA00004651"/>
    </source>
</evidence>
<comment type="subcellular location">
    <subcellularLocation>
        <location evidence="1">Cell membrane</location>
        <topology evidence="1">Multi-pass membrane protein</topology>
    </subcellularLocation>
</comment>
<comment type="similarity">
    <text evidence="2 11">Belongs to the sodium:solute symporter (SSF) (TC 2.A.21) family.</text>
</comment>
<keyword evidence="7" id="KW-0915">Sodium</keyword>
<name>A0ABT7SW03_9ALTE</name>
<feature type="transmembrane region" description="Helical" evidence="12">
    <location>
        <begin position="6"/>
        <end position="23"/>
    </location>
</feature>
<feature type="transmembrane region" description="Helical" evidence="12">
    <location>
        <begin position="73"/>
        <end position="98"/>
    </location>
</feature>
<proteinExistence type="inferred from homology"/>
<dbReference type="EMBL" id="JAUCBP010000007">
    <property type="protein sequence ID" value="MDM7860382.1"/>
    <property type="molecule type" value="Genomic_DNA"/>
</dbReference>
<feature type="transmembrane region" description="Helical" evidence="12">
    <location>
        <begin position="457"/>
        <end position="477"/>
    </location>
</feature>
<dbReference type="NCBIfam" id="TIGR00813">
    <property type="entry name" value="sss"/>
    <property type="match status" value="1"/>
</dbReference>
<gene>
    <name evidence="13" type="ORF">QTP81_07220</name>
</gene>
<keyword evidence="5 12" id="KW-0812">Transmembrane</keyword>
<dbReference type="Proteomes" id="UP001234343">
    <property type="component" value="Unassembled WGS sequence"/>
</dbReference>
<dbReference type="Pfam" id="PF00474">
    <property type="entry name" value="SSF"/>
    <property type="match status" value="1"/>
</dbReference>
<evidence type="ECO:0000256" key="2">
    <source>
        <dbReference type="ARBA" id="ARBA00006434"/>
    </source>
</evidence>
<evidence type="ECO:0000256" key="11">
    <source>
        <dbReference type="RuleBase" id="RU362091"/>
    </source>
</evidence>
<feature type="transmembrane region" description="Helical" evidence="12">
    <location>
        <begin position="231"/>
        <end position="250"/>
    </location>
</feature>
<evidence type="ECO:0000256" key="6">
    <source>
        <dbReference type="ARBA" id="ARBA00022989"/>
    </source>
</evidence>
<keyword evidence="10" id="KW-0739">Sodium transport</keyword>
<dbReference type="PANTHER" id="PTHR42985:SF40">
    <property type="entry name" value="LD47995P-RELATED"/>
    <property type="match status" value="1"/>
</dbReference>
<evidence type="ECO:0000313" key="13">
    <source>
        <dbReference type="EMBL" id="MDM7860382.1"/>
    </source>
</evidence>
<sequence length="548" mass="59405">MNFLDYSIIGAYLLGLLCMGFLLKQQNSKADYFLGGRTIGWKPLSLSIMATQLSAVSFISAPAFVGLREGGGLIWLSYELALPLAMLFLLLTLLPYLHRSGVVSVYDYLELRFDRSSRLIISFVFQLSRAFATGIMVYAISVILQGTMGIAHWQSVLLIGGVTIVYSLQGGMKAVVYGDALQMLLIVLGTAACLGFGLYEIGGFDAFWAQVDSQRLSTLNLASNGFDGDGFGLLPMLFGGFVLYAAYYGCDQSEAQRSLAAHDTNDLKKMILAASLLRFPITFLYCSAGLVIGTLVLATPSLQAQIPDGNPDWMIPVFIINHLPNGVIGLLLVAIFAAAMSSVSSAINSLSAVTVEDYCRLSGKALSDERYLSFARITGLFWGVVTLALSFFAGDIAPTIIEAINKVGSIFYGPILACFVLGFWAVKVGARHLNISLGFGVLSNIVLWLFVEQVFWFWWNLSGFVVTVLLSHILAHLDPTADISENAKVVHKSILSKAEITVFVGWFFVIFTVCAALNGLGGGNVIPQKLDDVTSGFTALRASLVYRY</sequence>
<keyword evidence="14" id="KW-1185">Reference proteome</keyword>
<dbReference type="InterPro" id="IPR001734">
    <property type="entry name" value="Na/solute_symporter"/>
</dbReference>
<feature type="transmembrane region" description="Helical" evidence="12">
    <location>
        <begin position="380"/>
        <end position="401"/>
    </location>
</feature>
<dbReference type="InterPro" id="IPR038377">
    <property type="entry name" value="Na/Glc_symporter_sf"/>
</dbReference>
<dbReference type="PROSITE" id="PS50283">
    <property type="entry name" value="NA_SOLUT_SYMP_3"/>
    <property type="match status" value="1"/>
</dbReference>
<feature type="transmembrane region" description="Helical" evidence="12">
    <location>
        <begin position="433"/>
        <end position="451"/>
    </location>
</feature>
<feature type="transmembrane region" description="Helical" evidence="12">
    <location>
        <begin position="407"/>
        <end position="426"/>
    </location>
</feature>
<accession>A0ABT7SW03</accession>
<feature type="transmembrane region" description="Helical" evidence="12">
    <location>
        <begin position="498"/>
        <end position="520"/>
    </location>
</feature>
<evidence type="ECO:0000256" key="4">
    <source>
        <dbReference type="ARBA" id="ARBA00022475"/>
    </source>
</evidence>
<keyword evidence="8" id="KW-0406">Ion transport</keyword>
<evidence type="ECO:0000256" key="7">
    <source>
        <dbReference type="ARBA" id="ARBA00023053"/>
    </source>
</evidence>
<evidence type="ECO:0000256" key="5">
    <source>
        <dbReference type="ARBA" id="ARBA00022692"/>
    </source>
</evidence>
<evidence type="ECO:0000313" key="14">
    <source>
        <dbReference type="Proteomes" id="UP001234343"/>
    </source>
</evidence>
<keyword evidence="6 12" id="KW-1133">Transmembrane helix</keyword>
<keyword evidence="3" id="KW-0813">Transport</keyword>
<feature type="transmembrane region" description="Helical" evidence="12">
    <location>
        <begin position="119"/>
        <end position="144"/>
    </location>
</feature>
<dbReference type="InterPro" id="IPR051163">
    <property type="entry name" value="Sodium:Solute_Symporter_SSF"/>
</dbReference>
<evidence type="ECO:0000256" key="3">
    <source>
        <dbReference type="ARBA" id="ARBA00022448"/>
    </source>
</evidence>
<feature type="transmembrane region" description="Helical" evidence="12">
    <location>
        <begin position="271"/>
        <end position="298"/>
    </location>
</feature>
<dbReference type="RefSeq" id="WP_289365605.1">
    <property type="nucleotide sequence ID" value="NZ_JAUCBP010000007.1"/>
</dbReference>
<reference evidence="13 14" key="1">
    <citation type="submission" date="2023-06" db="EMBL/GenBank/DDBJ databases">
        <title>Alteromonas sp. ASW11-36 isolated from intertidal sand.</title>
        <authorList>
            <person name="Li Y."/>
        </authorList>
    </citation>
    <scope>NUCLEOTIDE SEQUENCE [LARGE SCALE GENOMIC DNA]</scope>
    <source>
        <strain evidence="13 14">ASW11-36</strain>
    </source>
</reference>
<organism evidence="13 14">
    <name type="scientific">Alteromonas arenosi</name>
    <dbReference type="NCBI Taxonomy" id="3055817"/>
    <lineage>
        <taxon>Bacteria</taxon>
        <taxon>Pseudomonadati</taxon>
        <taxon>Pseudomonadota</taxon>
        <taxon>Gammaproteobacteria</taxon>
        <taxon>Alteromonadales</taxon>
        <taxon>Alteromonadaceae</taxon>
        <taxon>Alteromonas/Salinimonas group</taxon>
        <taxon>Alteromonas</taxon>
    </lineage>
</organism>
<evidence type="ECO:0000256" key="8">
    <source>
        <dbReference type="ARBA" id="ARBA00023065"/>
    </source>
</evidence>
<comment type="caution">
    <text evidence="13">The sequence shown here is derived from an EMBL/GenBank/DDBJ whole genome shotgun (WGS) entry which is preliminary data.</text>
</comment>
<feature type="transmembrane region" description="Helical" evidence="12">
    <location>
        <begin position="150"/>
        <end position="168"/>
    </location>
</feature>
<dbReference type="Gene3D" id="1.20.1730.10">
    <property type="entry name" value="Sodium/glucose cotransporter"/>
    <property type="match status" value="1"/>
</dbReference>
<evidence type="ECO:0000256" key="9">
    <source>
        <dbReference type="ARBA" id="ARBA00023136"/>
    </source>
</evidence>
<feature type="transmembrane region" description="Helical" evidence="12">
    <location>
        <begin position="44"/>
        <end position="67"/>
    </location>
</feature>
<keyword evidence="9 12" id="KW-0472">Membrane</keyword>
<evidence type="ECO:0000256" key="12">
    <source>
        <dbReference type="SAM" id="Phobius"/>
    </source>
</evidence>
<feature type="transmembrane region" description="Helical" evidence="12">
    <location>
        <begin position="180"/>
        <end position="199"/>
    </location>
</feature>
<keyword evidence="4" id="KW-1003">Cell membrane</keyword>
<evidence type="ECO:0000256" key="10">
    <source>
        <dbReference type="ARBA" id="ARBA00023201"/>
    </source>
</evidence>